<comment type="caution">
    <text evidence="1">The sequence shown here is derived from an EMBL/GenBank/DDBJ whole genome shotgun (WGS) entry which is preliminary data.</text>
</comment>
<dbReference type="EMBL" id="JAQJAN010000004">
    <property type="protein sequence ID" value="KAJ5732372.1"/>
    <property type="molecule type" value="Genomic_DNA"/>
</dbReference>
<accession>A0AAD6HR06</accession>
<dbReference type="Proteomes" id="UP001215712">
    <property type="component" value="Unassembled WGS sequence"/>
</dbReference>
<gene>
    <name evidence="1" type="ORF">N7493_003853</name>
</gene>
<name>A0AAD6HR06_9EURO</name>
<proteinExistence type="predicted"/>
<organism evidence="1 2">
    <name type="scientific">Penicillium malachiteum</name>
    <dbReference type="NCBI Taxonomy" id="1324776"/>
    <lineage>
        <taxon>Eukaryota</taxon>
        <taxon>Fungi</taxon>
        <taxon>Dikarya</taxon>
        <taxon>Ascomycota</taxon>
        <taxon>Pezizomycotina</taxon>
        <taxon>Eurotiomycetes</taxon>
        <taxon>Eurotiomycetidae</taxon>
        <taxon>Eurotiales</taxon>
        <taxon>Aspergillaceae</taxon>
        <taxon>Penicillium</taxon>
    </lineage>
</organism>
<protein>
    <submittedName>
        <fullName evidence="1">Uncharacterized protein</fullName>
    </submittedName>
</protein>
<sequence>MEEGAAGEQSSHCIQYRIEWRVTLNDRVVAKDTEQNLVQMPSFHWPQIQTRVNRILRGKIAYDWRVRPDDMTVMASVNDRSQHDLTKRFDSTYMDWTAIEKQLLMWTTLYHLGKEVRLDISLNYTEDNSLSLRHDKQGKMILQARPRCGETYIKRCGALAHLVAMKVIEKPVKYVEQGGVLETHDDIPDSLREQLYAEENERSSRQKSHYAPSGPLCPPINITILPNQGSHPLLTDAIDAATPPSKIATPDILEIPGFHDVAMEEYSDWQ</sequence>
<evidence type="ECO:0000313" key="1">
    <source>
        <dbReference type="EMBL" id="KAJ5732372.1"/>
    </source>
</evidence>
<keyword evidence="2" id="KW-1185">Reference proteome</keyword>
<reference evidence="1" key="1">
    <citation type="journal article" date="2023" name="IMA Fungus">
        <title>Comparative genomic study of the Penicillium genus elucidates a diverse pangenome and 15 lateral gene transfer events.</title>
        <authorList>
            <person name="Petersen C."/>
            <person name="Sorensen T."/>
            <person name="Nielsen M.R."/>
            <person name="Sondergaard T.E."/>
            <person name="Sorensen J.L."/>
            <person name="Fitzpatrick D.A."/>
            <person name="Frisvad J.C."/>
            <person name="Nielsen K.L."/>
        </authorList>
    </citation>
    <scope>NUCLEOTIDE SEQUENCE</scope>
    <source>
        <strain evidence="1">IBT 17514</strain>
    </source>
</reference>
<evidence type="ECO:0000313" key="2">
    <source>
        <dbReference type="Proteomes" id="UP001215712"/>
    </source>
</evidence>
<dbReference type="AlphaFoldDB" id="A0AAD6HR06"/>
<reference evidence="1" key="2">
    <citation type="submission" date="2023-01" db="EMBL/GenBank/DDBJ databases">
        <authorList>
            <person name="Petersen C."/>
        </authorList>
    </citation>
    <scope>NUCLEOTIDE SEQUENCE</scope>
    <source>
        <strain evidence="1">IBT 17514</strain>
    </source>
</reference>